<comment type="catalytic activity">
    <reaction evidence="2">
        <text>2 GTP = 3',3'-c-di-GMP + 2 diphosphate</text>
        <dbReference type="Rhea" id="RHEA:24898"/>
        <dbReference type="ChEBI" id="CHEBI:33019"/>
        <dbReference type="ChEBI" id="CHEBI:37565"/>
        <dbReference type="ChEBI" id="CHEBI:58805"/>
        <dbReference type="EC" id="2.7.7.65"/>
    </reaction>
</comment>
<evidence type="ECO:0000259" key="5">
    <source>
        <dbReference type="PROSITE" id="PS50887"/>
    </source>
</evidence>
<dbReference type="PANTHER" id="PTHR45138:SF9">
    <property type="entry name" value="DIGUANYLATE CYCLASE DGCM-RELATED"/>
    <property type="match status" value="1"/>
</dbReference>
<name>A0A317E9P5_9PROT</name>
<evidence type="ECO:0000259" key="4">
    <source>
        <dbReference type="PROSITE" id="PS50110"/>
    </source>
</evidence>
<dbReference type="AlphaFoldDB" id="A0A317E9P5"/>
<dbReference type="SMART" id="SM00267">
    <property type="entry name" value="GGDEF"/>
    <property type="match status" value="1"/>
</dbReference>
<dbReference type="Gene3D" id="3.40.50.2300">
    <property type="match status" value="2"/>
</dbReference>
<feature type="domain" description="GGDEF" evidence="5">
    <location>
        <begin position="324"/>
        <end position="456"/>
    </location>
</feature>
<dbReference type="GO" id="GO:1902201">
    <property type="term" value="P:negative regulation of bacterial-type flagellum-dependent cell motility"/>
    <property type="evidence" value="ECO:0007669"/>
    <property type="project" value="TreeGrafter"/>
</dbReference>
<dbReference type="Proteomes" id="UP000246077">
    <property type="component" value="Unassembled WGS sequence"/>
</dbReference>
<dbReference type="EC" id="2.7.7.65" evidence="1"/>
<comment type="caution">
    <text evidence="3">Lacks conserved residue(s) required for the propagation of feature annotation.</text>
</comment>
<dbReference type="NCBIfam" id="TIGR00254">
    <property type="entry name" value="GGDEF"/>
    <property type="match status" value="1"/>
</dbReference>
<dbReference type="InterPro" id="IPR001789">
    <property type="entry name" value="Sig_transdc_resp-reg_receiver"/>
</dbReference>
<dbReference type="FunFam" id="3.30.70.270:FF:000001">
    <property type="entry name" value="Diguanylate cyclase domain protein"/>
    <property type="match status" value="1"/>
</dbReference>
<dbReference type="SMART" id="SM00448">
    <property type="entry name" value="REC"/>
    <property type="match status" value="2"/>
</dbReference>
<dbReference type="SUPFAM" id="SSF55073">
    <property type="entry name" value="Nucleotide cyclase"/>
    <property type="match status" value="1"/>
</dbReference>
<feature type="modified residue" description="4-aspartylphosphate" evidence="3">
    <location>
        <position position="53"/>
    </location>
</feature>
<dbReference type="GO" id="GO:0052621">
    <property type="term" value="F:diguanylate cyclase activity"/>
    <property type="evidence" value="ECO:0007669"/>
    <property type="project" value="UniProtKB-EC"/>
</dbReference>
<gene>
    <name evidence="6" type="ORF">DKG75_02340</name>
</gene>
<dbReference type="InterPro" id="IPR011006">
    <property type="entry name" value="CheY-like_superfamily"/>
</dbReference>
<dbReference type="FunFam" id="3.40.50.2300:FF:000574">
    <property type="entry name" value="Response regulator PleD"/>
    <property type="match status" value="1"/>
</dbReference>
<dbReference type="NCBIfam" id="NF007135">
    <property type="entry name" value="PRK09581.1"/>
    <property type="match status" value="1"/>
</dbReference>
<feature type="domain" description="Response regulatory" evidence="4">
    <location>
        <begin position="4"/>
        <end position="120"/>
    </location>
</feature>
<evidence type="ECO:0000256" key="3">
    <source>
        <dbReference type="PROSITE-ProRule" id="PRU00169"/>
    </source>
</evidence>
<dbReference type="GO" id="GO:0000160">
    <property type="term" value="P:phosphorelay signal transduction system"/>
    <property type="evidence" value="ECO:0007669"/>
    <property type="project" value="InterPro"/>
</dbReference>
<evidence type="ECO:0000256" key="2">
    <source>
        <dbReference type="ARBA" id="ARBA00034247"/>
    </source>
</evidence>
<feature type="domain" description="Response regulatory" evidence="4">
    <location>
        <begin position="158"/>
        <end position="273"/>
    </location>
</feature>
<evidence type="ECO:0000313" key="6">
    <source>
        <dbReference type="EMBL" id="PWR23431.1"/>
    </source>
</evidence>
<dbReference type="InterPro" id="IPR050469">
    <property type="entry name" value="Diguanylate_Cyclase"/>
</dbReference>
<dbReference type="PANTHER" id="PTHR45138">
    <property type="entry name" value="REGULATORY COMPONENTS OF SENSORY TRANSDUCTION SYSTEM"/>
    <property type="match status" value="1"/>
</dbReference>
<dbReference type="OrthoDB" id="9812260at2"/>
<reference evidence="7" key="1">
    <citation type="submission" date="2018-05" db="EMBL/GenBank/DDBJ databases">
        <title>Zavarzinia sp. HR-AS.</title>
        <authorList>
            <person name="Lee Y."/>
            <person name="Jeon C.O."/>
        </authorList>
    </citation>
    <scope>NUCLEOTIDE SEQUENCE [LARGE SCALE GENOMIC DNA]</scope>
    <source>
        <strain evidence="7">DSM 1231</strain>
    </source>
</reference>
<dbReference type="CDD" id="cd17538">
    <property type="entry name" value="REC_D1_PleD-like"/>
    <property type="match status" value="1"/>
</dbReference>
<protein>
    <recommendedName>
        <fullName evidence="1">diguanylate cyclase</fullName>
        <ecNumber evidence="1">2.7.7.65</ecNumber>
    </recommendedName>
</protein>
<accession>A0A317E9P5</accession>
<organism evidence="6 7">
    <name type="scientific">Zavarzinia compransoris</name>
    <dbReference type="NCBI Taxonomy" id="1264899"/>
    <lineage>
        <taxon>Bacteria</taxon>
        <taxon>Pseudomonadati</taxon>
        <taxon>Pseudomonadota</taxon>
        <taxon>Alphaproteobacteria</taxon>
        <taxon>Rhodospirillales</taxon>
        <taxon>Zavarziniaceae</taxon>
        <taxon>Zavarzinia</taxon>
    </lineage>
</organism>
<dbReference type="InterPro" id="IPR029787">
    <property type="entry name" value="Nucleotide_cyclase"/>
</dbReference>
<dbReference type="EMBL" id="QGLF01000001">
    <property type="protein sequence ID" value="PWR23431.1"/>
    <property type="molecule type" value="Genomic_DNA"/>
</dbReference>
<dbReference type="PROSITE" id="PS50887">
    <property type="entry name" value="GGDEF"/>
    <property type="match status" value="1"/>
</dbReference>
<dbReference type="RefSeq" id="WP_109919464.1">
    <property type="nucleotide sequence ID" value="NZ_QGLF01000001.1"/>
</dbReference>
<dbReference type="PROSITE" id="PS50110">
    <property type="entry name" value="RESPONSE_REGULATORY"/>
    <property type="match status" value="2"/>
</dbReference>
<dbReference type="GO" id="GO:0043709">
    <property type="term" value="P:cell adhesion involved in single-species biofilm formation"/>
    <property type="evidence" value="ECO:0007669"/>
    <property type="project" value="TreeGrafter"/>
</dbReference>
<dbReference type="Pfam" id="PF00990">
    <property type="entry name" value="GGDEF"/>
    <property type="match status" value="1"/>
</dbReference>
<dbReference type="InterPro" id="IPR043128">
    <property type="entry name" value="Rev_trsase/Diguanyl_cyclase"/>
</dbReference>
<dbReference type="SUPFAM" id="SSF52172">
    <property type="entry name" value="CheY-like"/>
    <property type="match status" value="2"/>
</dbReference>
<dbReference type="InterPro" id="IPR000160">
    <property type="entry name" value="GGDEF_dom"/>
</dbReference>
<evidence type="ECO:0000256" key="1">
    <source>
        <dbReference type="ARBA" id="ARBA00012528"/>
    </source>
</evidence>
<dbReference type="Gene3D" id="3.30.70.270">
    <property type="match status" value="1"/>
</dbReference>
<dbReference type="GO" id="GO:0005886">
    <property type="term" value="C:plasma membrane"/>
    <property type="evidence" value="ECO:0007669"/>
    <property type="project" value="TreeGrafter"/>
</dbReference>
<dbReference type="Pfam" id="PF00072">
    <property type="entry name" value="Response_reg"/>
    <property type="match status" value="2"/>
</dbReference>
<keyword evidence="3" id="KW-0597">Phosphoprotein</keyword>
<sequence>MTAKVLVVDDVPVIRKILEAKLVAEFFEVIVAGSGQEAIEKAHAEQPDIVLLDVMMPDINGFEVCRRLKADPLTSHIPVVMITGLDQPSDRVAGLEAGADDFLSKPTNDVALFARVRNLVRLKTMSDELRLREVAGLSLGLGATADPVRDAAALQHAAILLVEEDAAVIEVVRQTLGRQLHLTVATNDAAARQAVQDRDWDLAIISLALPGQEGLRLCAYLRSSERLRQMPVLVLNRAGDDKTLLRAFDLGVNDYVARPIEKAELEARVKSQIRRKSYQDRLRQTMQMTVQLALVDPLTGLYNRRYLDSHMTAHDRAGEGRDAGTLAVMMLDIDHFKSINDRFGHAAGDAVLRQFAHRIRMNVRGIDLAARYGGEEFIIILPQTSADEARMIAERLVRVTANEPFQIGDGRELSVTVSIGVAVRALGEAAEQAVGRADAALYRSKAEGRDRVTVAP</sequence>
<dbReference type="CDD" id="cd01949">
    <property type="entry name" value="GGDEF"/>
    <property type="match status" value="1"/>
</dbReference>
<evidence type="ECO:0000313" key="7">
    <source>
        <dbReference type="Proteomes" id="UP000246077"/>
    </source>
</evidence>
<comment type="caution">
    <text evidence="6">The sequence shown here is derived from an EMBL/GenBank/DDBJ whole genome shotgun (WGS) entry which is preliminary data.</text>
</comment>
<keyword evidence="7" id="KW-1185">Reference proteome</keyword>
<proteinExistence type="predicted"/>